<dbReference type="PRINTS" id="PR00237">
    <property type="entry name" value="GPCRRHODOPSN"/>
</dbReference>
<keyword evidence="3 9" id="KW-1133">Transmembrane helix</keyword>
<reference evidence="11 12" key="1">
    <citation type="submission" date="2022-05" db="EMBL/GenBank/DDBJ databases">
        <authorList>
            <consortium name="Genoscope - CEA"/>
            <person name="William W."/>
        </authorList>
    </citation>
    <scope>NUCLEOTIDE SEQUENCE [LARGE SCALE GENOMIC DNA]</scope>
</reference>
<dbReference type="PANTHER" id="PTHR45695:SF9">
    <property type="entry name" value="LEUCOKININ RECEPTOR"/>
    <property type="match status" value="1"/>
</dbReference>
<dbReference type="SMART" id="SM01381">
    <property type="entry name" value="7TM_GPCR_Srsx"/>
    <property type="match status" value="1"/>
</dbReference>
<keyword evidence="2 8" id="KW-0812">Transmembrane</keyword>
<evidence type="ECO:0000256" key="5">
    <source>
        <dbReference type="ARBA" id="ARBA00023136"/>
    </source>
</evidence>
<evidence type="ECO:0000256" key="7">
    <source>
        <dbReference type="ARBA" id="ARBA00023224"/>
    </source>
</evidence>
<comment type="caution">
    <text evidence="11">The sequence shown here is derived from an EMBL/GenBank/DDBJ whole genome shotgun (WGS) entry which is preliminary data.</text>
</comment>
<comment type="subcellular location">
    <subcellularLocation>
        <location evidence="1">Membrane</location>
        <topology evidence="1">Multi-pass membrane protein</topology>
    </subcellularLocation>
</comment>
<feature type="non-terminal residue" evidence="11">
    <location>
        <position position="1"/>
    </location>
</feature>
<dbReference type="PROSITE" id="PS50262">
    <property type="entry name" value="G_PROTEIN_RECEP_F1_2"/>
    <property type="match status" value="1"/>
</dbReference>
<evidence type="ECO:0000256" key="4">
    <source>
        <dbReference type="ARBA" id="ARBA00023040"/>
    </source>
</evidence>
<sequence>STDLQYATDPNYSLPTKVLFTAAMLFSFLVSITGNFLVIYVIMTNRVMRTSTNCLIMNLAFCDFLISLLQTPHLIKQLYIGKIWFGGTEGKVLCKSFTFGGSVLLNSSVYSLVAIAIDRFLAVTRPLTHKTTSKLVLKIGILLIWIVSTLLSLRLVISSRIHYGEDGTPNCMYFAQSAKELFTSASCFIGSFVLVAVLYSIIAYRLWMRKLPGECSNTQKDLARHTARRVTLLMISVVLLFAASWTPAFVTLSLAMFHASSVKIFMQYPFLIAFTYWLMLTSSACNPCLYFIFIESFRSNLKAVFYKCCSTLLKGWRVGAAKRQSLAVETREQMRRQPTIELTAYKTASNTNTDLLRK</sequence>
<feature type="transmembrane region" description="Helical" evidence="9">
    <location>
        <begin position="103"/>
        <end position="123"/>
    </location>
</feature>
<protein>
    <recommendedName>
        <fullName evidence="10">G-protein coupled receptors family 1 profile domain-containing protein</fullName>
    </recommendedName>
</protein>
<comment type="similarity">
    <text evidence="8">Belongs to the G-protein coupled receptor 1 family.</text>
</comment>
<evidence type="ECO:0000256" key="8">
    <source>
        <dbReference type="RuleBase" id="RU000688"/>
    </source>
</evidence>
<evidence type="ECO:0000256" key="2">
    <source>
        <dbReference type="ARBA" id="ARBA00022692"/>
    </source>
</evidence>
<dbReference type="PANTHER" id="PTHR45695">
    <property type="entry name" value="LEUCOKININ RECEPTOR-RELATED"/>
    <property type="match status" value="1"/>
</dbReference>
<feature type="domain" description="G-protein coupled receptors family 1 profile" evidence="10">
    <location>
        <begin position="34"/>
        <end position="290"/>
    </location>
</feature>
<dbReference type="CDD" id="cd00637">
    <property type="entry name" value="7tm_classA_rhodopsin-like"/>
    <property type="match status" value="1"/>
</dbReference>
<gene>
    <name evidence="11" type="ORF">PEVE_00037054</name>
</gene>
<keyword evidence="6 8" id="KW-0675">Receptor</keyword>
<dbReference type="InterPro" id="IPR000276">
    <property type="entry name" value="GPCR_Rhodpsn"/>
</dbReference>
<evidence type="ECO:0000256" key="9">
    <source>
        <dbReference type="SAM" id="Phobius"/>
    </source>
</evidence>
<dbReference type="Gene3D" id="1.20.1070.10">
    <property type="entry name" value="Rhodopsin 7-helix transmembrane proteins"/>
    <property type="match status" value="1"/>
</dbReference>
<dbReference type="EMBL" id="CALNXI010000060">
    <property type="protein sequence ID" value="CAH3017333.1"/>
    <property type="molecule type" value="Genomic_DNA"/>
</dbReference>
<dbReference type="InterPro" id="IPR017452">
    <property type="entry name" value="GPCR_Rhodpsn_7TM"/>
</dbReference>
<keyword evidence="5 9" id="KW-0472">Membrane</keyword>
<dbReference type="SUPFAM" id="SSF81321">
    <property type="entry name" value="Family A G protein-coupled receptor-like"/>
    <property type="match status" value="1"/>
</dbReference>
<proteinExistence type="inferred from homology"/>
<name>A0ABN8LT32_9CNID</name>
<feature type="transmembrane region" description="Helical" evidence="9">
    <location>
        <begin position="270"/>
        <end position="293"/>
    </location>
</feature>
<organism evidence="11 12">
    <name type="scientific">Porites evermanni</name>
    <dbReference type="NCBI Taxonomy" id="104178"/>
    <lineage>
        <taxon>Eukaryota</taxon>
        <taxon>Metazoa</taxon>
        <taxon>Cnidaria</taxon>
        <taxon>Anthozoa</taxon>
        <taxon>Hexacorallia</taxon>
        <taxon>Scleractinia</taxon>
        <taxon>Fungiina</taxon>
        <taxon>Poritidae</taxon>
        <taxon>Porites</taxon>
    </lineage>
</organism>
<evidence type="ECO:0000256" key="1">
    <source>
        <dbReference type="ARBA" id="ARBA00004141"/>
    </source>
</evidence>
<keyword evidence="4 8" id="KW-0297">G-protein coupled receptor</keyword>
<dbReference type="Proteomes" id="UP001159427">
    <property type="component" value="Unassembled WGS sequence"/>
</dbReference>
<accession>A0ABN8LT32</accession>
<feature type="transmembrane region" description="Helical" evidence="9">
    <location>
        <begin position="135"/>
        <end position="157"/>
    </location>
</feature>
<feature type="transmembrane region" description="Helical" evidence="9">
    <location>
        <begin position="230"/>
        <end position="250"/>
    </location>
</feature>
<evidence type="ECO:0000256" key="3">
    <source>
        <dbReference type="ARBA" id="ARBA00022989"/>
    </source>
</evidence>
<feature type="transmembrane region" description="Helical" evidence="9">
    <location>
        <begin position="20"/>
        <end position="43"/>
    </location>
</feature>
<keyword evidence="12" id="KW-1185">Reference proteome</keyword>
<dbReference type="Pfam" id="PF00001">
    <property type="entry name" value="7tm_1"/>
    <property type="match status" value="1"/>
</dbReference>
<evidence type="ECO:0000313" key="11">
    <source>
        <dbReference type="EMBL" id="CAH3017333.1"/>
    </source>
</evidence>
<evidence type="ECO:0000256" key="6">
    <source>
        <dbReference type="ARBA" id="ARBA00023170"/>
    </source>
</evidence>
<evidence type="ECO:0000259" key="10">
    <source>
        <dbReference type="PROSITE" id="PS50262"/>
    </source>
</evidence>
<dbReference type="PROSITE" id="PS00237">
    <property type="entry name" value="G_PROTEIN_RECEP_F1_1"/>
    <property type="match status" value="1"/>
</dbReference>
<feature type="transmembrane region" description="Helical" evidence="9">
    <location>
        <begin position="55"/>
        <end position="75"/>
    </location>
</feature>
<feature type="transmembrane region" description="Helical" evidence="9">
    <location>
        <begin position="181"/>
        <end position="202"/>
    </location>
</feature>
<evidence type="ECO:0000313" key="12">
    <source>
        <dbReference type="Proteomes" id="UP001159427"/>
    </source>
</evidence>
<keyword evidence="7 8" id="KW-0807">Transducer</keyword>